<organism evidence="1 2">
    <name type="scientific">Collybiopsis luxurians FD-317 M1</name>
    <dbReference type="NCBI Taxonomy" id="944289"/>
    <lineage>
        <taxon>Eukaryota</taxon>
        <taxon>Fungi</taxon>
        <taxon>Dikarya</taxon>
        <taxon>Basidiomycota</taxon>
        <taxon>Agaricomycotina</taxon>
        <taxon>Agaricomycetes</taxon>
        <taxon>Agaricomycetidae</taxon>
        <taxon>Agaricales</taxon>
        <taxon>Marasmiineae</taxon>
        <taxon>Omphalotaceae</taxon>
        <taxon>Collybiopsis</taxon>
        <taxon>Collybiopsis luxurians</taxon>
    </lineage>
</organism>
<dbReference type="AlphaFoldDB" id="A0A0D0BYG2"/>
<sequence length="133" mass="14861">ISSFLTRSSCSLRTMCLIGVVLSDEDVITLLKQCSTLQDLRIEEPSPSHAIVTRHFLESLHSSKRNVQTTFPPLVQSLHTLSLKVKAADFDSSVFIDVISSRWAPEKEQQISLEVACLRSVELHLSKKVDKAL</sequence>
<evidence type="ECO:0000313" key="2">
    <source>
        <dbReference type="Proteomes" id="UP000053593"/>
    </source>
</evidence>
<dbReference type="Proteomes" id="UP000053593">
    <property type="component" value="Unassembled WGS sequence"/>
</dbReference>
<accession>A0A0D0BYG2</accession>
<proteinExistence type="predicted"/>
<protein>
    <submittedName>
        <fullName evidence="1">Unplaced genomic scaffold GYMLUscaffold_63, whole genome shotgun sequence</fullName>
    </submittedName>
</protein>
<evidence type="ECO:0000313" key="1">
    <source>
        <dbReference type="EMBL" id="KIK54894.1"/>
    </source>
</evidence>
<feature type="non-terminal residue" evidence="1">
    <location>
        <position position="1"/>
    </location>
</feature>
<feature type="non-terminal residue" evidence="1">
    <location>
        <position position="133"/>
    </location>
</feature>
<dbReference type="HOGENOM" id="CLU_1911637_0_0_1"/>
<dbReference type="OrthoDB" id="3068652at2759"/>
<reference evidence="1 2" key="1">
    <citation type="submission" date="2014-04" db="EMBL/GenBank/DDBJ databases">
        <title>Evolutionary Origins and Diversification of the Mycorrhizal Mutualists.</title>
        <authorList>
            <consortium name="DOE Joint Genome Institute"/>
            <consortium name="Mycorrhizal Genomics Consortium"/>
            <person name="Kohler A."/>
            <person name="Kuo A."/>
            <person name="Nagy L.G."/>
            <person name="Floudas D."/>
            <person name="Copeland A."/>
            <person name="Barry K.W."/>
            <person name="Cichocki N."/>
            <person name="Veneault-Fourrey C."/>
            <person name="LaButti K."/>
            <person name="Lindquist E.A."/>
            <person name="Lipzen A."/>
            <person name="Lundell T."/>
            <person name="Morin E."/>
            <person name="Murat C."/>
            <person name="Riley R."/>
            <person name="Ohm R."/>
            <person name="Sun H."/>
            <person name="Tunlid A."/>
            <person name="Henrissat B."/>
            <person name="Grigoriev I.V."/>
            <person name="Hibbett D.S."/>
            <person name="Martin F."/>
        </authorList>
    </citation>
    <scope>NUCLEOTIDE SEQUENCE [LARGE SCALE GENOMIC DNA]</scope>
    <source>
        <strain evidence="1 2">FD-317 M1</strain>
    </source>
</reference>
<name>A0A0D0BYG2_9AGAR</name>
<gene>
    <name evidence="1" type="ORF">GYMLUDRAFT_110699</name>
</gene>
<dbReference type="EMBL" id="KN834811">
    <property type="protein sequence ID" value="KIK54894.1"/>
    <property type="molecule type" value="Genomic_DNA"/>
</dbReference>
<keyword evidence="2" id="KW-1185">Reference proteome</keyword>